<evidence type="ECO:0000256" key="1">
    <source>
        <dbReference type="ARBA" id="ARBA00023015"/>
    </source>
</evidence>
<dbReference type="Gene3D" id="2.60.120.280">
    <property type="entry name" value="Regulatory protein AraC"/>
    <property type="match status" value="1"/>
</dbReference>
<dbReference type="InterPro" id="IPR003313">
    <property type="entry name" value="AraC-bd"/>
</dbReference>
<sequence length="277" mass="32520">MQILWKMFKKDQFEAHVDECGIEVGTPQGGYQYTVSKPAVLHIVMAGTGRLIYQNQTYILKPGDLFLLQQGMEVHYESELNEPWTYYWVGFSGKIALDYLNRTTLKERIVVQNENTGAIEHIIYRMCHRSVHYSTEASDDIQHMRDLYELLYQLHLHFPKPFAVVQTEIYSNVREAIRYINDNYMKAITIADVAKHVNVSRSYLYKMFKKHIDQSPQNYLIHVRMYQASKLFKGTNLQIQEIAYRVGYKDPLLFSKTFKKQFGMSATAYRKSQQPSD</sequence>
<reference evidence="7" key="2">
    <citation type="submission" date="2018-06" db="EMBL/GenBank/DDBJ databases">
        <authorList>
            <consortium name="Pathogen Informatics"/>
            <person name="Doyle S."/>
        </authorList>
    </citation>
    <scope>NUCLEOTIDE SEQUENCE [LARGE SCALE GENOMIC DNA]</scope>
    <source>
        <strain evidence="7">NCTC12218</strain>
    </source>
</reference>
<dbReference type="EMBL" id="LR962863">
    <property type="protein sequence ID" value="CAD7358959.1"/>
    <property type="molecule type" value="Genomic_DNA"/>
</dbReference>
<name>A0A7Z7QNG1_STASC</name>
<dbReference type="GO" id="GO:0043565">
    <property type="term" value="F:sequence-specific DNA binding"/>
    <property type="evidence" value="ECO:0007669"/>
    <property type="project" value="InterPro"/>
</dbReference>
<keyword evidence="3" id="KW-0804">Transcription</keyword>
<dbReference type="Proteomes" id="UP000264146">
    <property type="component" value="Chromosome"/>
</dbReference>
<evidence type="ECO:0000313" key="6">
    <source>
        <dbReference type="EMBL" id="NHA34745.1"/>
    </source>
</evidence>
<dbReference type="GeneID" id="93789278"/>
<dbReference type="CDD" id="cd06986">
    <property type="entry name" value="cupin_MmsR-like_N"/>
    <property type="match status" value="1"/>
</dbReference>
<dbReference type="Gene3D" id="1.10.10.60">
    <property type="entry name" value="Homeodomain-like"/>
    <property type="match status" value="2"/>
</dbReference>
<dbReference type="RefSeq" id="WP_016426246.1">
    <property type="nucleotide sequence ID" value="NZ_CABKRV010000002.1"/>
</dbReference>
<dbReference type="SUPFAM" id="SSF51215">
    <property type="entry name" value="Regulatory protein AraC"/>
    <property type="match status" value="1"/>
</dbReference>
<proteinExistence type="predicted"/>
<dbReference type="InterPro" id="IPR020449">
    <property type="entry name" value="Tscrpt_reg_AraC-type_HTH"/>
</dbReference>
<dbReference type="Pfam" id="PF02311">
    <property type="entry name" value="AraC_binding"/>
    <property type="match status" value="1"/>
</dbReference>
<dbReference type="EMBL" id="POVK01000034">
    <property type="protein sequence ID" value="NHA34745.1"/>
    <property type="molecule type" value="Genomic_DNA"/>
</dbReference>
<dbReference type="InterPro" id="IPR009057">
    <property type="entry name" value="Homeodomain-like_sf"/>
</dbReference>
<evidence type="ECO:0000313" key="8">
    <source>
        <dbReference type="Proteomes" id="UP000264146"/>
    </source>
</evidence>
<dbReference type="InterPro" id="IPR037923">
    <property type="entry name" value="HTH-like"/>
</dbReference>
<keyword evidence="2" id="KW-0238">DNA-binding</keyword>
<gene>
    <name evidence="7" type="primary">araC</name>
    <name evidence="6" type="ORF">C1O36_09700</name>
    <name evidence="7" type="ORF">NCTC12218_00545</name>
</gene>
<evidence type="ECO:0000259" key="4">
    <source>
        <dbReference type="PROSITE" id="PS01124"/>
    </source>
</evidence>
<dbReference type="EMBL" id="UHEF01000001">
    <property type="protein sequence ID" value="SUM87228.1"/>
    <property type="molecule type" value="Genomic_DNA"/>
</dbReference>
<dbReference type="PRINTS" id="PR00032">
    <property type="entry name" value="HTHARAC"/>
</dbReference>
<dbReference type="PANTHER" id="PTHR43280:SF30">
    <property type="entry name" value="MMSAB OPERON REGULATORY PROTEIN"/>
    <property type="match status" value="1"/>
</dbReference>
<feature type="domain" description="HTH araC/xylS-type" evidence="4">
    <location>
        <begin position="174"/>
        <end position="272"/>
    </location>
</feature>
<reference evidence="5 8" key="3">
    <citation type="submission" date="2020-11" db="EMBL/GenBank/DDBJ databases">
        <authorList>
            <consortium name="Pathogen Informatics"/>
        </authorList>
    </citation>
    <scope>NUCLEOTIDE SEQUENCE [LARGE SCALE GENOMIC DNA]</scope>
    <source>
        <strain evidence="5 8">NCTC12218</strain>
    </source>
</reference>
<dbReference type="SMART" id="SM00342">
    <property type="entry name" value="HTH_ARAC"/>
    <property type="match status" value="1"/>
</dbReference>
<evidence type="ECO:0000313" key="9">
    <source>
        <dbReference type="Proteomes" id="UP000572988"/>
    </source>
</evidence>
<reference evidence="6 9" key="1">
    <citation type="submission" date="2018-01" db="EMBL/GenBank/DDBJ databases">
        <title>Complete genome sequence of Staphylococcus Scheliferi isolated from human.</title>
        <authorList>
            <person name="Abouelkhair M.A."/>
            <person name="Bemis D.A."/>
            <person name="Kania S.A."/>
        </authorList>
    </citation>
    <scope>NUCLEOTIDE SEQUENCE [LARGE SCALE GENOMIC DNA]</scope>
    <source>
        <strain evidence="6 9">ATCC 43808</strain>
    </source>
</reference>
<organism evidence="7">
    <name type="scientific">Staphylococcus schleiferi</name>
    <dbReference type="NCBI Taxonomy" id="1295"/>
    <lineage>
        <taxon>Bacteria</taxon>
        <taxon>Bacillati</taxon>
        <taxon>Bacillota</taxon>
        <taxon>Bacilli</taxon>
        <taxon>Bacillales</taxon>
        <taxon>Staphylococcaceae</taxon>
        <taxon>Staphylococcus</taxon>
    </lineage>
</organism>
<dbReference type="Proteomes" id="UP000572988">
    <property type="component" value="Unassembled WGS sequence"/>
</dbReference>
<dbReference type="SUPFAM" id="SSF46689">
    <property type="entry name" value="Homeodomain-like"/>
    <property type="match status" value="2"/>
</dbReference>
<keyword evidence="9" id="KW-1185">Reference proteome</keyword>
<keyword evidence="1" id="KW-0805">Transcription regulation</keyword>
<accession>A0A7Z7QNG1</accession>
<dbReference type="InterPro" id="IPR018060">
    <property type="entry name" value="HTH_AraC"/>
</dbReference>
<dbReference type="Pfam" id="PF12833">
    <property type="entry name" value="HTH_18"/>
    <property type="match status" value="1"/>
</dbReference>
<protein>
    <submittedName>
        <fullName evidence="7">AraC family transcriptional regulator</fullName>
    </submittedName>
</protein>
<evidence type="ECO:0000313" key="5">
    <source>
        <dbReference type="EMBL" id="CAD7358959.1"/>
    </source>
</evidence>
<dbReference type="PROSITE" id="PS01124">
    <property type="entry name" value="HTH_ARAC_FAMILY_2"/>
    <property type="match status" value="1"/>
</dbReference>
<evidence type="ECO:0000256" key="3">
    <source>
        <dbReference type="ARBA" id="ARBA00023163"/>
    </source>
</evidence>
<dbReference type="GO" id="GO:0003700">
    <property type="term" value="F:DNA-binding transcription factor activity"/>
    <property type="evidence" value="ECO:0007669"/>
    <property type="project" value="InterPro"/>
</dbReference>
<dbReference type="AlphaFoldDB" id="A0A7Z7QNG1"/>
<evidence type="ECO:0000256" key="2">
    <source>
        <dbReference type="ARBA" id="ARBA00023125"/>
    </source>
</evidence>
<dbReference type="PANTHER" id="PTHR43280">
    <property type="entry name" value="ARAC-FAMILY TRANSCRIPTIONAL REGULATOR"/>
    <property type="match status" value="1"/>
</dbReference>
<evidence type="ECO:0000313" key="7">
    <source>
        <dbReference type="EMBL" id="SUM87228.1"/>
    </source>
</evidence>